<accession>A0AA38XCP2</accession>
<protein>
    <recommendedName>
        <fullName evidence="13">Cytochrome c domain-containing protein</fullName>
    </recommendedName>
</protein>
<dbReference type="InterPro" id="IPR009056">
    <property type="entry name" value="Cyt_c-like_dom"/>
</dbReference>
<keyword evidence="3 11" id="KW-0813">Transport</keyword>
<proteinExistence type="inferred from homology"/>
<evidence type="ECO:0000256" key="2">
    <source>
        <dbReference type="ARBA" id="ARBA00006488"/>
    </source>
</evidence>
<dbReference type="PROSITE" id="PS51007">
    <property type="entry name" value="CYTC"/>
    <property type="match status" value="1"/>
</dbReference>
<evidence type="ECO:0000256" key="10">
    <source>
        <dbReference type="RuleBase" id="RU004426"/>
    </source>
</evidence>
<dbReference type="GO" id="GO:0020037">
    <property type="term" value="F:heme binding"/>
    <property type="evidence" value="ECO:0007669"/>
    <property type="project" value="InterPro"/>
</dbReference>
<keyword evidence="12" id="KW-0732">Signal</keyword>
<comment type="similarity">
    <text evidence="2 10">Belongs to the cytochrome c family.</text>
</comment>
<evidence type="ECO:0000256" key="5">
    <source>
        <dbReference type="ARBA" id="ARBA00022660"/>
    </source>
</evidence>
<evidence type="ECO:0000256" key="3">
    <source>
        <dbReference type="ARBA" id="ARBA00022448"/>
    </source>
</evidence>
<evidence type="ECO:0000313" key="14">
    <source>
        <dbReference type="EMBL" id="KAJ9611030.1"/>
    </source>
</evidence>
<dbReference type="EMBL" id="JAPDRN010000229">
    <property type="protein sequence ID" value="KAJ9611030.1"/>
    <property type="molecule type" value="Genomic_DNA"/>
</dbReference>
<dbReference type="SUPFAM" id="SSF46626">
    <property type="entry name" value="Cytochrome c"/>
    <property type="match status" value="1"/>
</dbReference>
<evidence type="ECO:0000256" key="6">
    <source>
        <dbReference type="ARBA" id="ARBA00022723"/>
    </source>
</evidence>
<dbReference type="GO" id="GO:0009055">
    <property type="term" value="F:electron transfer activity"/>
    <property type="evidence" value="ECO:0007669"/>
    <property type="project" value="InterPro"/>
</dbReference>
<evidence type="ECO:0000256" key="12">
    <source>
        <dbReference type="SAM" id="SignalP"/>
    </source>
</evidence>
<dbReference type="InterPro" id="IPR002327">
    <property type="entry name" value="Cyt_c_1A/1B"/>
</dbReference>
<dbReference type="PRINTS" id="PR00604">
    <property type="entry name" value="CYTCHRMECIAB"/>
</dbReference>
<dbReference type="InterPro" id="IPR036909">
    <property type="entry name" value="Cyt_c-like_dom_sf"/>
</dbReference>
<keyword evidence="8 9" id="KW-0408">Iron</keyword>
<feature type="signal peptide" evidence="12">
    <location>
        <begin position="1"/>
        <end position="19"/>
    </location>
</feature>
<dbReference type="GO" id="GO:0046872">
    <property type="term" value="F:metal ion binding"/>
    <property type="evidence" value="ECO:0007669"/>
    <property type="project" value="UniProtKB-KW"/>
</dbReference>
<evidence type="ECO:0000256" key="1">
    <source>
        <dbReference type="ARBA" id="ARBA00004569"/>
    </source>
</evidence>
<name>A0AA38XCP2_9EURO</name>
<comment type="caution">
    <text evidence="14">The sequence shown here is derived from an EMBL/GenBank/DDBJ whole genome shotgun (WGS) entry which is preliminary data.</text>
</comment>
<keyword evidence="7 11" id="KW-0249">Electron transport</keyword>
<feature type="chain" id="PRO_5041237590" description="Cytochrome c domain-containing protein" evidence="12">
    <location>
        <begin position="20"/>
        <end position="133"/>
    </location>
</feature>
<dbReference type="Gene3D" id="1.10.760.10">
    <property type="entry name" value="Cytochrome c-like domain"/>
    <property type="match status" value="1"/>
</dbReference>
<comment type="function">
    <text evidence="11">Electron carrier protein. The oxidized form of the cytochrome c heme group can accept an electron from the heme group of the cytochrome c1 subunit of cytochrome reductase. Cytochrome c then transfers this electron to the cytochrome oxidase complex, the final protein carrier in the mitochondrial electron-transport chain.</text>
</comment>
<organism evidence="14">
    <name type="scientific">Knufia peltigerae</name>
    <dbReference type="NCBI Taxonomy" id="1002370"/>
    <lineage>
        <taxon>Eukaryota</taxon>
        <taxon>Fungi</taxon>
        <taxon>Dikarya</taxon>
        <taxon>Ascomycota</taxon>
        <taxon>Pezizomycotina</taxon>
        <taxon>Eurotiomycetes</taxon>
        <taxon>Chaetothyriomycetidae</taxon>
        <taxon>Chaetothyriales</taxon>
        <taxon>Trichomeriaceae</taxon>
        <taxon>Knufia</taxon>
    </lineage>
</organism>
<keyword evidence="5 11" id="KW-0679">Respiratory chain</keyword>
<keyword evidence="6 9" id="KW-0479">Metal-binding</keyword>
<keyword evidence="11" id="KW-0496">Mitochondrion</keyword>
<sequence>MRAFHLLLVVAMTLATSACQRPPAAPSTPEQARRQAMQQAFELCAGCHTVKAGGIHRYGPNLHGVIGRRAGSLPDYGYSQAMRRADIVWSAQTLDTFLQSPTHLVPGTRMYNAFPSAERRALVIAYLQECAAQ</sequence>
<evidence type="ECO:0000256" key="8">
    <source>
        <dbReference type="ARBA" id="ARBA00023004"/>
    </source>
</evidence>
<dbReference type="AlphaFoldDB" id="A0AA38XCP2"/>
<keyword evidence="4 9" id="KW-0349">Heme</keyword>
<evidence type="ECO:0000256" key="11">
    <source>
        <dbReference type="RuleBase" id="RU004427"/>
    </source>
</evidence>
<comment type="subcellular location">
    <subcellularLocation>
        <location evidence="1">Mitochondrion intermembrane space</location>
    </subcellularLocation>
</comment>
<gene>
    <name evidence="14" type="ORF">H2204_015247</name>
</gene>
<evidence type="ECO:0000256" key="9">
    <source>
        <dbReference type="PROSITE-ProRule" id="PRU00433"/>
    </source>
</evidence>
<dbReference type="GO" id="GO:0005758">
    <property type="term" value="C:mitochondrial intermembrane space"/>
    <property type="evidence" value="ECO:0007669"/>
    <property type="project" value="UniProtKB-SubCell"/>
</dbReference>
<dbReference type="PANTHER" id="PTHR11961">
    <property type="entry name" value="CYTOCHROME C"/>
    <property type="match status" value="1"/>
</dbReference>
<comment type="PTM">
    <text evidence="11">Binds 1 heme group per subunit.</text>
</comment>
<evidence type="ECO:0000256" key="7">
    <source>
        <dbReference type="ARBA" id="ARBA00022982"/>
    </source>
</evidence>
<evidence type="ECO:0000259" key="13">
    <source>
        <dbReference type="PROSITE" id="PS51007"/>
    </source>
</evidence>
<dbReference type="PROSITE" id="PS51257">
    <property type="entry name" value="PROKAR_LIPOPROTEIN"/>
    <property type="match status" value="1"/>
</dbReference>
<reference evidence="14" key="1">
    <citation type="submission" date="2022-10" db="EMBL/GenBank/DDBJ databases">
        <title>Culturing micro-colonial fungi from biological soil crusts in the Mojave desert and describing Neophaeococcomyces mojavensis, and introducing the new genera and species Taxawa tesnikishii.</title>
        <authorList>
            <person name="Kurbessoian T."/>
            <person name="Stajich J.E."/>
        </authorList>
    </citation>
    <scope>NUCLEOTIDE SEQUENCE</scope>
    <source>
        <strain evidence="14">TK_35</strain>
    </source>
</reference>
<evidence type="ECO:0000256" key="4">
    <source>
        <dbReference type="ARBA" id="ARBA00022617"/>
    </source>
</evidence>
<feature type="domain" description="Cytochrome c" evidence="13">
    <location>
        <begin position="32"/>
        <end position="131"/>
    </location>
</feature>